<evidence type="ECO:0000256" key="3">
    <source>
        <dbReference type="ARBA" id="ARBA00022705"/>
    </source>
</evidence>
<keyword evidence="4" id="KW-0540">Nuclease</keyword>
<evidence type="ECO:0000313" key="8">
    <source>
        <dbReference type="EMBL" id="MCT8506568.1"/>
    </source>
</evidence>
<proteinExistence type="inferred from homology"/>
<evidence type="ECO:0000256" key="4">
    <source>
        <dbReference type="ARBA" id="ARBA00022722"/>
    </source>
</evidence>
<keyword evidence="3" id="KW-0235">DNA replication</keyword>
<dbReference type="GO" id="GO:0004519">
    <property type="term" value="F:endonuclease activity"/>
    <property type="evidence" value="ECO:0007669"/>
    <property type="project" value="UniProtKB-KW"/>
</dbReference>
<keyword evidence="9" id="KW-1185">Reference proteome</keyword>
<evidence type="ECO:0000256" key="2">
    <source>
        <dbReference type="ARBA" id="ARBA00009260"/>
    </source>
</evidence>
<dbReference type="EMBL" id="JAHXDE010000006">
    <property type="protein sequence ID" value="MCT8506568.1"/>
    <property type="molecule type" value="Genomic_DNA"/>
</dbReference>
<comment type="similarity">
    <text evidence="2">Belongs to the phage GPA family.</text>
</comment>
<dbReference type="AlphaFoldDB" id="A0A9X2X4W4"/>
<dbReference type="Pfam" id="PF05840">
    <property type="entry name" value="Phage_GPA"/>
    <property type="match status" value="1"/>
</dbReference>
<organism evidence="8 9">
    <name type="scientific">Chromohalobacter moromii</name>
    <dbReference type="NCBI Taxonomy" id="2860329"/>
    <lineage>
        <taxon>Bacteria</taxon>
        <taxon>Pseudomonadati</taxon>
        <taxon>Pseudomonadota</taxon>
        <taxon>Gammaproteobacteria</taxon>
        <taxon>Oceanospirillales</taxon>
        <taxon>Halomonadaceae</taxon>
        <taxon>Chromohalobacter</taxon>
    </lineage>
</organism>
<dbReference type="GO" id="GO:0006260">
    <property type="term" value="P:DNA replication"/>
    <property type="evidence" value="ECO:0007669"/>
    <property type="project" value="UniProtKB-KW"/>
</dbReference>
<accession>A0A9X2X4W4</accession>
<evidence type="ECO:0000256" key="5">
    <source>
        <dbReference type="ARBA" id="ARBA00022759"/>
    </source>
</evidence>
<evidence type="ECO:0000256" key="1">
    <source>
        <dbReference type="ARBA" id="ARBA00003293"/>
    </source>
</evidence>
<reference evidence="8" key="1">
    <citation type="submission" date="2021-07" db="EMBL/GenBank/DDBJ databases">
        <authorList>
            <person name="Luelf R.H."/>
        </authorList>
    </citation>
    <scope>NUCLEOTIDE SEQUENCE</scope>
    <source>
        <strain evidence="8">TMW 2.2304</strain>
    </source>
</reference>
<dbReference type="GO" id="GO:0016787">
    <property type="term" value="F:hydrolase activity"/>
    <property type="evidence" value="ECO:0007669"/>
    <property type="project" value="UniProtKB-KW"/>
</dbReference>
<evidence type="ECO:0000313" key="9">
    <source>
        <dbReference type="Proteomes" id="UP001145353"/>
    </source>
</evidence>
<dbReference type="Proteomes" id="UP001145353">
    <property type="component" value="Unassembled WGS sequence"/>
</dbReference>
<feature type="domain" description="Replication gene A protein-like" evidence="7">
    <location>
        <begin position="49"/>
        <end position="339"/>
    </location>
</feature>
<dbReference type="InterPro" id="IPR008766">
    <property type="entry name" value="Replication_gene_A-like"/>
</dbReference>
<name>A0A9X2X4W4_9GAMM</name>
<gene>
    <name evidence="8" type="ORF">KZO87_14415</name>
</gene>
<comment type="caution">
    <text evidence="8">The sequence shown here is derived from an EMBL/GenBank/DDBJ whole genome shotgun (WGS) entry which is preliminary data.</text>
</comment>
<keyword evidence="6" id="KW-0378">Hydrolase</keyword>
<evidence type="ECO:0000256" key="6">
    <source>
        <dbReference type="ARBA" id="ARBA00022801"/>
    </source>
</evidence>
<reference evidence="8" key="2">
    <citation type="journal article" date="2022" name="Syst. Appl. Microbiol.">
        <title>Chromohalobacter moromii sp. nov., a moderately halophilic bacterium isolated from lupine-based moromi fermentation.</title>
        <authorList>
            <person name="Lulf R.H."/>
            <person name="Hilgarth M."/>
            <person name="Ehrmann M.A."/>
        </authorList>
    </citation>
    <scope>NUCLEOTIDE SEQUENCE</scope>
    <source>
        <strain evidence="8">TMW 2.2304</strain>
    </source>
</reference>
<dbReference type="RefSeq" id="WP_247640536.1">
    <property type="nucleotide sequence ID" value="NZ_JAHXCZ010000006.1"/>
</dbReference>
<keyword evidence="5 8" id="KW-0255">Endonuclease</keyword>
<comment type="function">
    <text evidence="1">Possible endonuclease which induces a single-strand cut and initiates DNA replication.</text>
</comment>
<evidence type="ECO:0000259" key="7">
    <source>
        <dbReference type="Pfam" id="PF05840"/>
    </source>
</evidence>
<sequence>MSTHAAAIDRQLLADGLLRCGPWYCTTDDGALVSHAEAQARHVAQEASSLGDDVVLAYQRAARRVERHQLDAPTGYGHRGGLARMACPMWWRRQLRRLNARRLEQRERVLGRVHVRAGVYVSHQGLAQRRAQQRRNSHAMQEVFATNQHGQEYSLAELAELGLANPDNRRAELMVRLNQTTEEAERLGHVAVFYTITCPSRFHPVVKNKGKPYPNTGYDGSTPRDAQAYLQGVWSRARAKLKRDGLGIYGLRTAEPHHDGCPHWHLLLFMRPEDRGEITRILDSYACEADPREIARRPGDSDAAAEKRRESRFQPIIMDPAKGSAAAYIAKYISKNINGEQFAGSSRYGTQLDKNGYHMDTAAPRVEAWAATWGIRQFQFVGLPSVSVWRELRRLSEQQVASWEAITNGGRLRFMDWPGRMLRPAPLGPLSAVDLDDWRELLSDPELLALGQPFHFVRHGQRQPRPAPLMPMVGDEWRQAIARIEASATMHGLRHAANAGRWDEFVRLMGGPMTKRDEQAARPWRVQRASDADSLDRDTGEIDRIARGRYGEPVSATWGLVVTSATGQAEYLTRLYRWEIEHKPSGDGFDLEGLTFDGSAVARTGVNNCTPPDAAPPRSPQQIFEPWELNAAYWYRRMNPAPDPENVRRLRLQIEHDAEQYRQASAERIAAAQAERHRLQSIRQGEDIIRQWLAAGEISMQEAAEVLTA</sequence>
<protein>
    <submittedName>
        <fullName evidence="8">Replication endonuclease</fullName>
    </submittedName>
</protein>